<protein>
    <submittedName>
        <fullName evidence="2">Uncharacterized protein</fullName>
    </submittedName>
</protein>
<keyword evidence="3" id="KW-1185">Reference proteome</keyword>
<sequence>MASNFTTGVPEIDRLTGNKIGNGSFLLLSGNDDEGIAAFSAEIEKSNGRTADKENIEKTGCMFLKITPENRHCWKEMCSRTFENKTMQTKKTTKINQTENQNNQEAVAEKSLKMIIFIDTLSELFQNEKQTEKKNEKQKEEKNEKQNENSAQDRNDEDSARYENDEEEEYRIFSFVKEIKNGINDQ</sequence>
<accession>A0A484F330</accession>
<gene>
    <name evidence="2" type="ORF">C7391_1193</name>
</gene>
<name>A0A484F330_9EURY</name>
<evidence type="ECO:0000313" key="2">
    <source>
        <dbReference type="EMBL" id="TDQ68254.1"/>
    </source>
</evidence>
<evidence type="ECO:0000313" key="3">
    <source>
        <dbReference type="Proteomes" id="UP000294855"/>
    </source>
</evidence>
<feature type="compositionally biased region" description="Basic and acidic residues" evidence="1">
    <location>
        <begin position="129"/>
        <end position="163"/>
    </location>
</feature>
<dbReference type="EMBL" id="SNYS01000009">
    <property type="protein sequence ID" value="TDQ68254.1"/>
    <property type="molecule type" value="Genomic_DNA"/>
</dbReference>
<dbReference type="Proteomes" id="UP000294855">
    <property type="component" value="Unassembled WGS sequence"/>
</dbReference>
<proteinExistence type="predicted"/>
<dbReference type="AlphaFoldDB" id="A0A484F330"/>
<feature type="region of interest" description="Disordered" evidence="1">
    <location>
        <begin position="128"/>
        <end position="167"/>
    </location>
</feature>
<organism evidence="2 3">
    <name type="scientific">Methanimicrococcus blatticola</name>
    <dbReference type="NCBI Taxonomy" id="91560"/>
    <lineage>
        <taxon>Archaea</taxon>
        <taxon>Methanobacteriati</taxon>
        <taxon>Methanobacteriota</taxon>
        <taxon>Stenosarchaea group</taxon>
        <taxon>Methanomicrobia</taxon>
        <taxon>Methanosarcinales</taxon>
        <taxon>Methanosarcinaceae</taxon>
        <taxon>Methanimicrococcus</taxon>
    </lineage>
</organism>
<reference evidence="2 3" key="1">
    <citation type="submission" date="2019-03" db="EMBL/GenBank/DDBJ databases">
        <title>Genomic Encyclopedia of Type Strains, Phase IV (KMG-IV): sequencing the most valuable type-strain genomes for metagenomic binning, comparative biology and taxonomic classification.</title>
        <authorList>
            <person name="Goeker M."/>
        </authorList>
    </citation>
    <scope>NUCLEOTIDE SEQUENCE [LARGE SCALE GENOMIC DNA]</scope>
    <source>
        <strain evidence="2 3">DSM 13328</strain>
    </source>
</reference>
<comment type="caution">
    <text evidence="2">The sequence shown here is derived from an EMBL/GenBank/DDBJ whole genome shotgun (WGS) entry which is preliminary data.</text>
</comment>
<evidence type="ECO:0000256" key="1">
    <source>
        <dbReference type="SAM" id="MobiDB-lite"/>
    </source>
</evidence>